<dbReference type="EMBL" id="GBRH01278886">
    <property type="protein sequence ID" value="JAD19009.1"/>
    <property type="molecule type" value="Transcribed_RNA"/>
</dbReference>
<protein>
    <submittedName>
        <fullName evidence="1">Uncharacterized protein</fullName>
    </submittedName>
</protein>
<reference evidence="1" key="2">
    <citation type="journal article" date="2015" name="Data Brief">
        <title>Shoot transcriptome of the giant reed, Arundo donax.</title>
        <authorList>
            <person name="Barrero R.A."/>
            <person name="Guerrero F.D."/>
            <person name="Moolhuijzen P."/>
            <person name="Goolsby J.A."/>
            <person name="Tidwell J."/>
            <person name="Bellgard S.E."/>
            <person name="Bellgard M.I."/>
        </authorList>
    </citation>
    <scope>NUCLEOTIDE SEQUENCE</scope>
    <source>
        <tissue evidence="1">Shoot tissue taken approximately 20 cm above the soil surface</tissue>
    </source>
</reference>
<organism evidence="1">
    <name type="scientific">Arundo donax</name>
    <name type="common">Giant reed</name>
    <name type="synonym">Donax arundinaceus</name>
    <dbReference type="NCBI Taxonomy" id="35708"/>
    <lineage>
        <taxon>Eukaryota</taxon>
        <taxon>Viridiplantae</taxon>
        <taxon>Streptophyta</taxon>
        <taxon>Embryophyta</taxon>
        <taxon>Tracheophyta</taxon>
        <taxon>Spermatophyta</taxon>
        <taxon>Magnoliopsida</taxon>
        <taxon>Liliopsida</taxon>
        <taxon>Poales</taxon>
        <taxon>Poaceae</taxon>
        <taxon>PACMAD clade</taxon>
        <taxon>Arundinoideae</taxon>
        <taxon>Arundineae</taxon>
        <taxon>Arundo</taxon>
    </lineage>
</organism>
<accession>A0A0A8XYD8</accession>
<evidence type="ECO:0000313" key="1">
    <source>
        <dbReference type="EMBL" id="JAD19009.1"/>
    </source>
</evidence>
<sequence length="88" mass="10383">MLNLQLELDIIKTIFVEEIVARAEAEELLKKKGYERSVCQHDQASQRSSKQKVKLLERTIEDLKFTVCDLENKLFLLRWTCILKMEAE</sequence>
<proteinExistence type="predicted"/>
<dbReference type="AlphaFoldDB" id="A0A0A8XYD8"/>
<reference evidence="1" key="1">
    <citation type="submission" date="2014-09" db="EMBL/GenBank/DDBJ databases">
        <authorList>
            <person name="Magalhaes I.L.F."/>
            <person name="Oliveira U."/>
            <person name="Santos F.R."/>
            <person name="Vidigal T.H.D.A."/>
            <person name="Brescovit A.D."/>
            <person name="Santos A.J."/>
        </authorList>
    </citation>
    <scope>NUCLEOTIDE SEQUENCE</scope>
    <source>
        <tissue evidence="1">Shoot tissue taken approximately 20 cm above the soil surface</tissue>
    </source>
</reference>
<name>A0A0A8XYD8_ARUDO</name>